<evidence type="ECO:0000313" key="2">
    <source>
        <dbReference type="RefSeq" id="XP_045154862.1"/>
    </source>
</evidence>
<accession>A0AC55DSZ5</accession>
<organism evidence="1 2">
    <name type="scientific">Echinops telfairi</name>
    <name type="common">Lesser hedgehog tenrec</name>
    <dbReference type="NCBI Taxonomy" id="9371"/>
    <lineage>
        <taxon>Eukaryota</taxon>
        <taxon>Metazoa</taxon>
        <taxon>Chordata</taxon>
        <taxon>Craniata</taxon>
        <taxon>Vertebrata</taxon>
        <taxon>Euteleostomi</taxon>
        <taxon>Mammalia</taxon>
        <taxon>Eutheria</taxon>
        <taxon>Afrotheria</taxon>
        <taxon>Tenrecidae</taxon>
        <taxon>Tenrecinae</taxon>
        <taxon>Echinops</taxon>
    </lineage>
</organism>
<sequence>MRNQPLWPPTSSTEAETIVAAQSPLSRDKMRSQLERSGEESPHQPSSPHNSPSPAPWQNRRNSSPLTFCPCPTPNPISKDLPFHPQHFYSAYPLLLSPPYLFPGGALPFVQYPYLFMLPGGTPCSTVAVSRLLMTTNESGHPPQGKTLLPQPGTFHTSGQAQLSPACNPGPGTAQIGSPGLENASMEAPATWTPPGSRVGSATLPYPLKKQDGKLLYQCHVCSKNFGQLSNLKVHLRVHSGERPFQCDQCKKTFTQLAHLQKHHLVHTGEQPHECPLCHKRFRSSSNLKTHLRLHQDAPPFQCSRCPSRLAQHVHLKLPCRRHAPAALQPPHRPCWLAKSEHSREKWAGTSQHARDSQDG</sequence>
<dbReference type="Proteomes" id="UP000694863">
    <property type="component" value="Unplaced"/>
</dbReference>
<evidence type="ECO:0000313" key="1">
    <source>
        <dbReference type="Proteomes" id="UP000694863"/>
    </source>
</evidence>
<keyword evidence="1" id="KW-1185">Reference proteome</keyword>
<dbReference type="RefSeq" id="XP_045154862.1">
    <property type="nucleotide sequence ID" value="XM_045298927.1"/>
</dbReference>
<proteinExistence type="predicted"/>
<reference evidence="2" key="1">
    <citation type="submission" date="2025-08" db="UniProtKB">
        <authorList>
            <consortium name="RefSeq"/>
        </authorList>
    </citation>
    <scope>IDENTIFICATION</scope>
</reference>
<protein>
    <submittedName>
        <fullName evidence="2">Tissue-resident T-cell transcription regulator protein ZNF683</fullName>
    </submittedName>
</protein>
<gene>
    <name evidence="2" type="primary">ZNF683</name>
</gene>
<name>A0AC55DSZ5_ECHTE</name>